<name>A0A0F7SZ60_PHARH</name>
<dbReference type="SMART" id="SM00129">
    <property type="entry name" value="KISc"/>
    <property type="match status" value="1"/>
</dbReference>
<dbReference type="GO" id="GO:0007018">
    <property type="term" value="P:microtubule-based movement"/>
    <property type="evidence" value="ECO:0007669"/>
    <property type="project" value="InterPro"/>
</dbReference>
<dbReference type="GO" id="GO:0008017">
    <property type="term" value="F:microtubule binding"/>
    <property type="evidence" value="ECO:0007669"/>
    <property type="project" value="InterPro"/>
</dbReference>
<proteinExistence type="inferred from homology"/>
<evidence type="ECO:0000256" key="4">
    <source>
        <dbReference type="ARBA" id="ARBA00023175"/>
    </source>
</evidence>
<keyword evidence="3 5" id="KW-0067">ATP-binding</keyword>
<feature type="region of interest" description="Disordered" evidence="6">
    <location>
        <begin position="732"/>
        <end position="753"/>
    </location>
</feature>
<feature type="binding site" evidence="5">
    <location>
        <begin position="248"/>
        <end position="255"/>
    </location>
    <ligand>
        <name>ATP</name>
        <dbReference type="ChEBI" id="CHEBI:30616"/>
    </ligand>
</feature>
<feature type="compositionally biased region" description="Low complexity" evidence="6">
    <location>
        <begin position="608"/>
        <end position="643"/>
    </location>
</feature>
<dbReference type="GO" id="GO:0005871">
    <property type="term" value="C:kinesin complex"/>
    <property type="evidence" value="ECO:0007669"/>
    <property type="project" value="TreeGrafter"/>
</dbReference>
<dbReference type="Pfam" id="PF00225">
    <property type="entry name" value="Kinesin"/>
    <property type="match status" value="1"/>
</dbReference>
<dbReference type="InterPro" id="IPR036961">
    <property type="entry name" value="Kinesin_motor_dom_sf"/>
</dbReference>
<dbReference type="GO" id="GO:0005524">
    <property type="term" value="F:ATP binding"/>
    <property type="evidence" value="ECO:0007669"/>
    <property type="project" value="UniProtKB-UniRule"/>
</dbReference>
<dbReference type="PRINTS" id="PR00380">
    <property type="entry name" value="KINESINHEAVY"/>
</dbReference>
<dbReference type="InterPro" id="IPR027640">
    <property type="entry name" value="Kinesin-like_fam"/>
</dbReference>
<evidence type="ECO:0000256" key="2">
    <source>
        <dbReference type="ARBA" id="ARBA00022741"/>
    </source>
</evidence>
<dbReference type="PROSITE" id="PS50067">
    <property type="entry name" value="KINESIN_MOTOR_2"/>
    <property type="match status" value="1"/>
</dbReference>
<evidence type="ECO:0000259" key="7">
    <source>
        <dbReference type="PROSITE" id="PS50067"/>
    </source>
</evidence>
<organism evidence="8">
    <name type="scientific">Phaffia rhodozyma</name>
    <name type="common">Yeast</name>
    <name type="synonym">Xanthophyllomyces dendrorhous</name>
    <dbReference type="NCBI Taxonomy" id="264483"/>
    <lineage>
        <taxon>Eukaryota</taxon>
        <taxon>Fungi</taxon>
        <taxon>Dikarya</taxon>
        <taxon>Basidiomycota</taxon>
        <taxon>Agaricomycotina</taxon>
        <taxon>Tremellomycetes</taxon>
        <taxon>Cystofilobasidiales</taxon>
        <taxon>Mrakiaceae</taxon>
        <taxon>Phaffia</taxon>
    </lineage>
</organism>
<sequence length="1062" mass="115676">MAPTGQTPVQTRSSSRLRQQPPLAGSRTTAAPSGSTMKTTATAGGASSRKASVVPSSAGKPPPTPTASIRGRAPWGSRQATTVGSEKKVEPSFGHLPRQVSSSSTFTMSSTPSKPSMASKFLTAANASVRKMAPALSRLGVHSSSAGTASLKDGDLEKIKSFLRIRPAPDGAIDTAVPYLSTTSDNEVIMTAPQDLSRMHIMPKPAQAYTFTRVFQPEVGQQEYFKATALPLVQNLLNGENGLVFAYGVTNSGKSYTIQGTPSARGVVPRTLDVVFNSIDGAQSKTKLRPSMLGGVELEEGQVEDLLKDDRAGSNAEEGDDTTLKIDRNFTYAVFISYCEIYNEKIYDLLEDPQPSTSTIPRTHPGIAESHSSMYLAGVKRKALGLKSDSEGGGKYVSGMREIRVRSREEAQEIITQGQINRQVFGTLANSVSSRSHGVFTIKLIRIHNGAPLDTSSMQTARLSIVDLAGSERTKNTGNTGDRLKEAGNINKSLMVLGQCMEVLHSNQQRIASGRKPAMVPFRHSKLTEMFQNYFAGDGRAVMMIHVNPFDTGFEENINVMKFSAVARDVGTITHSAGHRFTLKKLDGFPSSSLSSPAPNRLRPAIPSFTQPTLSSTLSSSNTAESTGRGSVRSSTTRISSVGQTQKPSTVSGRVLAVPISGPMGAARVAEMREKEKEREREKSSERVRVKTEEEAVEELITEIPPEEKEVEQGLMDVAEEEELIEPIAMIEEEQIEEEDEEQEEETDDEDEPDALVEHLFDVIKDLRVKVFELELRCASIETETRDELAKDMQKRISDMERMFAQRLMQGTTNNEILKNKQIDIVQRSVMKPRVQRFATPETEDDQESEDSELEDSMAHDGSSFLEDALSDPDSPTPALSGGIILGKKIPSAPNFGTLDDDNDDDDDEVDSKNRSADVGEISLASIKLDDSKTTTDVPAISSPDTTPLKSTRGNPRASSTSPAVRSSPLKRSKKIIFSEDEGEEEGGEETVLSADDVQLPSPKQQQQHLGLPSELPGSPEYIEPIKKKKRKLGGKKILTEEEIRDLQSKTLDVGDIKRKTK</sequence>
<dbReference type="EMBL" id="LN483332">
    <property type="protein sequence ID" value="CED85613.1"/>
    <property type="molecule type" value="Genomic_DNA"/>
</dbReference>
<comment type="similarity">
    <text evidence="5">Belongs to the TRAFAC class myosin-kinesin ATPase superfamily. Kinesin family.</text>
</comment>
<keyword evidence="2 5" id="KW-0547">Nucleotide-binding</keyword>
<feature type="compositionally biased region" description="Acidic residues" evidence="6">
    <location>
        <begin position="842"/>
        <end position="856"/>
    </location>
</feature>
<dbReference type="GO" id="GO:0005874">
    <property type="term" value="C:microtubule"/>
    <property type="evidence" value="ECO:0007669"/>
    <property type="project" value="UniProtKB-KW"/>
</dbReference>
<dbReference type="InterPro" id="IPR027417">
    <property type="entry name" value="P-loop_NTPase"/>
</dbReference>
<feature type="compositionally biased region" description="Polar residues" evidence="6">
    <location>
        <begin position="1"/>
        <end position="18"/>
    </location>
</feature>
<dbReference type="Gene3D" id="3.40.850.10">
    <property type="entry name" value="Kinesin motor domain"/>
    <property type="match status" value="1"/>
</dbReference>
<dbReference type="PROSITE" id="PS00411">
    <property type="entry name" value="KINESIN_MOTOR_1"/>
    <property type="match status" value="1"/>
</dbReference>
<accession>A0A0F7SZ60</accession>
<feature type="region of interest" description="Disordered" evidence="6">
    <location>
        <begin position="834"/>
        <end position="1033"/>
    </location>
</feature>
<feature type="compositionally biased region" description="Acidic residues" evidence="6">
    <location>
        <begin position="899"/>
        <end position="910"/>
    </location>
</feature>
<feature type="region of interest" description="Disordered" evidence="6">
    <location>
        <begin position="588"/>
        <end position="691"/>
    </location>
</feature>
<feature type="compositionally biased region" description="Acidic residues" evidence="6">
    <location>
        <begin position="979"/>
        <end position="989"/>
    </location>
</feature>
<evidence type="ECO:0000256" key="1">
    <source>
        <dbReference type="ARBA" id="ARBA00022701"/>
    </source>
</evidence>
<feature type="compositionally biased region" description="Basic and acidic residues" evidence="6">
    <location>
        <begin position="670"/>
        <end position="691"/>
    </location>
</feature>
<feature type="region of interest" description="Disordered" evidence="6">
    <location>
        <begin position="1"/>
        <end position="115"/>
    </location>
</feature>
<dbReference type="GO" id="GO:0016887">
    <property type="term" value="F:ATP hydrolysis activity"/>
    <property type="evidence" value="ECO:0007669"/>
    <property type="project" value="TreeGrafter"/>
</dbReference>
<evidence type="ECO:0000256" key="5">
    <source>
        <dbReference type="PROSITE-ProRule" id="PRU00283"/>
    </source>
</evidence>
<feature type="compositionally biased region" description="Polar residues" evidence="6">
    <location>
        <begin position="26"/>
        <end position="42"/>
    </location>
</feature>
<dbReference type="InterPro" id="IPR001752">
    <property type="entry name" value="Kinesin_motor_dom"/>
</dbReference>
<keyword evidence="1" id="KW-0493">Microtubule</keyword>
<reference evidence="8" key="1">
    <citation type="submission" date="2014-08" db="EMBL/GenBank/DDBJ databases">
        <authorList>
            <person name="Sharma Rahul"/>
            <person name="Thines Marco"/>
        </authorList>
    </citation>
    <scope>NUCLEOTIDE SEQUENCE</scope>
</reference>
<protein>
    <submittedName>
        <fullName evidence="8">Kinesin-domain-containing protein</fullName>
    </submittedName>
</protein>
<keyword evidence="4 5" id="KW-0505">Motor protein</keyword>
<evidence type="ECO:0000256" key="6">
    <source>
        <dbReference type="SAM" id="MobiDB-lite"/>
    </source>
</evidence>
<dbReference type="AlphaFoldDB" id="A0A0F7SZ60"/>
<dbReference type="PANTHER" id="PTHR24115">
    <property type="entry name" value="KINESIN-RELATED"/>
    <property type="match status" value="1"/>
</dbReference>
<feature type="compositionally biased region" description="Low complexity" evidence="6">
    <location>
        <begin position="101"/>
        <end position="115"/>
    </location>
</feature>
<dbReference type="GO" id="GO:0003777">
    <property type="term" value="F:microtubule motor activity"/>
    <property type="evidence" value="ECO:0007669"/>
    <property type="project" value="InterPro"/>
</dbReference>
<dbReference type="SUPFAM" id="SSF52540">
    <property type="entry name" value="P-loop containing nucleoside triphosphate hydrolases"/>
    <property type="match status" value="1"/>
</dbReference>
<dbReference type="InterPro" id="IPR019821">
    <property type="entry name" value="Kinesin_motor_CS"/>
</dbReference>
<dbReference type="PANTHER" id="PTHR24115:SF1008">
    <property type="entry name" value="KINESIN-LIKE PROTEIN SUBITO"/>
    <property type="match status" value="1"/>
</dbReference>
<feature type="compositionally biased region" description="Polar residues" evidence="6">
    <location>
        <begin position="943"/>
        <end position="965"/>
    </location>
</feature>
<dbReference type="GO" id="GO:0005634">
    <property type="term" value="C:nucleus"/>
    <property type="evidence" value="ECO:0007669"/>
    <property type="project" value="TreeGrafter"/>
</dbReference>
<evidence type="ECO:0000313" key="8">
    <source>
        <dbReference type="EMBL" id="CED85613.1"/>
    </source>
</evidence>
<feature type="domain" description="Kinesin motor" evidence="7">
    <location>
        <begin position="158"/>
        <end position="570"/>
    </location>
</feature>
<evidence type="ECO:0000256" key="3">
    <source>
        <dbReference type="ARBA" id="ARBA00022840"/>
    </source>
</evidence>